<protein>
    <recommendedName>
        <fullName evidence="3">Nucleoside 2-deoxyribosyltransferase</fullName>
    </recommendedName>
</protein>
<proteinExistence type="predicted"/>
<gene>
    <name evidence="1" type="ORF">H9L15_16095</name>
</gene>
<sequence>MKVYVACGLTHVPAEHFERYVGYIHALASALQASASVEQVRYALVDSDPQLETKPQNEQPALCYDWDRRMVEESDIVVADASFPSTGMGIELQLADNSDTPIILLIGDYANNRVPSRRYRNPDHSEHHLQVGAGIVTLMALGVPSIRRTIEYAEQSDAIRAAVEAVELYDQG</sequence>
<name>A0ABX6T3Z2_9SPHN</name>
<reference evidence="1 2" key="1">
    <citation type="submission" date="2020-08" db="EMBL/GenBank/DDBJ databases">
        <title>Genome sequence of Sphingomonas daechungensis KACC 18115T.</title>
        <authorList>
            <person name="Hyun D.-W."/>
            <person name="Bae J.-W."/>
        </authorList>
    </citation>
    <scope>NUCLEOTIDE SEQUENCE [LARGE SCALE GENOMIC DNA]</scope>
    <source>
        <strain evidence="1 2">KACC 18115</strain>
        <plasmid evidence="1 2">p_unnamed1</plasmid>
    </source>
</reference>
<keyword evidence="2" id="KW-1185">Reference proteome</keyword>
<evidence type="ECO:0000313" key="1">
    <source>
        <dbReference type="EMBL" id="QNP44601.1"/>
    </source>
</evidence>
<dbReference type="EMBL" id="CP060781">
    <property type="protein sequence ID" value="QNP44601.1"/>
    <property type="molecule type" value="Genomic_DNA"/>
</dbReference>
<accession>A0ABX6T3Z2</accession>
<keyword evidence="1" id="KW-0614">Plasmid</keyword>
<dbReference type="SUPFAM" id="SSF52309">
    <property type="entry name" value="N-(deoxy)ribosyltransferase-like"/>
    <property type="match status" value="1"/>
</dbReference>
<dbReference type="Gene3D" id="3.40.50.450">
    <property type="match status" value="1"/>
</dbReference>
<geneLocation type="plasmid" evidence="1 2">
    <name>p_unnamed1</name>
</geneLocation>
<dbReference type="RefSeq" id="WP_187716019.1">
    <property type="nucleotide sequence ID" value="NZ_BAABJC010000001.1"/>
</dbReference>
<evidence type="ECO:0000313" key="2">
    <source>
        <dbReference type="Proteomes" id="UP000516134"/>
    </source>
</evidence>
<organism evidence="1 2">
    <name type="scientific">Sphingomonas daechungensis</name>
    <dbReference type="NCBI Taxonomy" id="1176646"/>
    <lineage>
        <taxon>Bacteria</taxon>
        <taxon>Pseudomonadati</taxon>
        <taxon>Pseudomonadota</taxon>
        <taxon>Alphaproteobacteria</taxon>
        <taxon>Sphingomonadales</taxon>
        <taxon>Sphingomonadaceae</taxon>
        <taxon>Sphingomonas</taxon>
    </lineage>
</organism>
<evidence type="ECO:0008006" key="3">
    <source>
        <dbReference type="Google" id="ProtNLM"/>
    </source>
</evidence>
<dbReference type="Proteomes" id="UP000516134">
    <property type="component" value="Plasmid p_unnamed1"/>
</dbReference>